<evidence type="ECO:0000256" key="4">
    <source>
        <dbReference type="ARBA" id="ARBA00022989"/>
    </source>
</evidence>
<organism evidence="12 13">
    <name type="scientific">Diabrotica balteata</name>
    <name type="common">Banded cucumber beetle</name>
    <dbReference type="NCBI Taxonomy" id="107213"/>
    <lineage>
        <taxon>Eukaryota</taxon>
        <taxon>Metazoa</taxon>
        <taxon>Ecdysozoa</taxon>
        <taxon>Arthropoda</taxon>
        <taxon>Hexapoda</taxon>
        <taxon>Insecta</taxon>
        <taxon>Pterygota</taxon>
        <taxon>Neoptera</taxon>
        <taxon>Endopterygota</taxon>
        <taxon>Coleoptera</taxon>
        <taxon>Polyphaga</taxon>
        <taxon>Cucujiformia</taxon>
        <taxon>Chrysomeloidea</taxon>
        <taxon>Chrysomelidae</taxon>
        <taxon>Galerucinae</taxon>
        <taxon>Diabroticina</taxon>
        <taxon>Diabroticites</taxon>
        <taxon>Diabrotica</taxon>
    </lineage>
</organism>
<gene>
    <name evidence="12" type="ORF">DIABBA_LOCUS12360</name>
</gene>
<dbReference type="OrthoDB" id="5950040at2759"/>
<dbReference type="Proteomes" id="UP001153709">
    <property type="component" value="Chromosome 8"/>
</dbReference>
<dbReference type="InterPro" id="IPR000276">
    <property type="entry name" value="GPCR_Rhodpsn"/>
</dbReference>
<evidence type="ECO:0000256" key="7">
    <source>
        <dbReference type="ARBA" id="ARBA00023170"/>
    </source>
</evidence>
<accession>A0A9N9TBK4</accession>
<evidence type="ECO:0000256" key="9">
    <source>
        <dbReference type="RuleBase" id="RU000688"/>
    </source>
</evidence>
<keyword evidence="13" id="KW-1185">Reference proteome</keyword>
<evidence type="ECO:0000256" key="6">
    <source>
        <dbReference type="ARBA" id="ARBA00023136"/>
    </source>
</evidence>
<evidence type="ECO:0000256" key="10">
    <source>
        <dbReference type="SAM" id="Phobius"/>
    </source>
</evidence>
<dbReference type="Gene3D" id="1.20.1070.10">
    <property type="entry name" value="Rhodopsin 7-helix transmembrane proteins"/>
    <property type="match status" value="1"/>
</dbReference>
<dbReference type="AlphaFoldDB" id="A0A9N9TBK4"/>
<proteinExistence type="inferred from homology"/>
<keyword evidence="7 9" id="KW-0675">Receptor</keyword>
<dbReference type="PROSITE" id="PS50262">
    <property type="entry name" value="G_PROTEIN_RECEP_F1_2"/>
    <property type="match status" value="1"/>
</dbReference>
<keyword evidence="4 10" id="KW-1133">Transmembrane helix</keyword>
<dbReference type="PRINTS" id="PR00237">
    <property type="entry name" value="GPCRRHODOPSN"/>
</dbReference>
<feature type="transmembrane region" description="Helical" evidence="10">
    <location>
        <begin position="62"/>
        <end position="84"/>
    </location>
</feature>
<sequence>MDIRGDELPKIRQNSLTKGFTAETSANATVLTITAFTVERYVAICHPFLSHTLSKLNRAIKYIIFIWAVAMCLAVPQAMALGIVCEKFNGYVREDYCVCNVKRQVIPHAFEISFFVFFVAPMSLITILYIFIGLQLRKSTVGPSRGNSVKMRHRVYKPVVTYMHPSTQVIVMNRGGTVGEVVEQGEEEGRKNFARSAQATKHVVKMLEQNLQRACLAGGVGLSIDGSCESLVLGKFFLQRIVFS</sequence>
<dbReference type="PANTHER" id="PTHR24243">
    <property type="entry name" value="G-PROTEIN COUPLED RECEPTOR"/>
    <property type="match status" value="1"/>
</dbReference>
<dbReference type="SUPFAM" id="SSF81321">
    <property type="entry name" value="Family A G protein-coupled receptor-like"/>
    <property type="match status" value="1"/>
</dbReference>
<dbReference type="PROSITE" id="PS00237">
    <property type="entry name" value="G_PROTEIN_RECEP_F1_1"/>
    <property type="match status" value="1"/>
</dbReference>
<comment type="similarity">
    <text evidence="2 9">Belongs to the G-protein coupled receptor 1 family.</text>
</comment>
<feature type="domain" description="G-protein coupled receptors family 1 profile" evidence="11">
    <location>
        <begin position="28"/>
        <end position="163"/>
    </location>
</feature>
<dbReference type="InterPro" id="IPR017452">
    <property type="entry name" value="GPCR_Rhodpsn_7TM"/>
</dbReference>
<keyword evidence="3 9" id="KW-0812">Transmembrane</keyword>
<keyword evidence="6 10" id="KW-0472">Membrane</keyword>
<comment type="subcellular location">
    <subcellularLocation>
        <location evidence="1">Membrane</location>
        <topology evidence="1">Multi-pass membrane protein</topology>
    </subcellularLocation>
</comment>
<dbReference type="Pfam" id="PF00001">
    <property type="entry name" value="7tm_1"/>
    <property type="match status" value="1"/>
</dbReference>
<evidence type="ECO:0000313" key="13">
    <source>
        <dbReference type="Proteomes" id="UP001153709"/>
    </source>
</evidence>
<keyword evidence="5 9" id="KW-0297">G-protein coupled receptor</keyword>
<evidence type="ECO:0000256" key="5">
    <source>
        <dbReference type="ARBA" id="ARBA00023040"/>
    </source>
</evidence>
<reference evidence="12" key="1">
    <citation type="submission" date="2022-01" db="EMBL/GenBank/DDBJ databases">
        <authorList>
            <person name="King R."/>
        </authorList>
    </citation>
    <scope>NUCLEOTIDE SEQUENCE</scope>
</reference>
<feature type="transmembrane region" description="Helical" evidence="10">
    <location>
        <begin position="112"/>
        <end position="132"/>
    </location>
</feature>
<dbReference type="GO" id="GO:0008188">
    <property type="term" value="F:neuropeptide receptor activity"/>
    <property type="evidence" value="ECO:0007669"/>
    <property type="project" value="TreeGrafter"/>
</dbReference>
<evidence type="ECO:0000256" key="2">
    <source>
        <dbReference type="ARBA" id="ARBA00010663"/>
    </source>
</evidence>
<dbReference type="PANTHER" id="PTHR24243:SF208">
    <property type="entry name" value="PYROKININ-1 RECEPTOR"/>
    <property type="match status" value="1"/>
</dbReference>
<evidence type="ECO:0000259" key="11">
    <source>
        <dbReference type="PROSITE" id="PS50262"/>
    </source>
</evidence>
<evidence type="ECO:0000313" key="12">
    <source>
        <dbReference type="EMBL" id="CAG9839610.1"/>
    </source>
</evidence>
<evidence type="ECO:0000256" key="3">
    <source>
        <dbReference type="ARBA" id="ARBA00022692"/>
    </source>
</evidence>
<dbReference type="GO" id="GO:0005886">
    <property type="term" value="C:plasma membrane"/>
    <property type="evidence" value="ECO:0007669"/>
    <property type="project" value="TreeGrafter"/>
</dbReference>
<keyword evidence="8 9" id="KW-0807">Transducer</keyword>
<dbReference type="EMBL" id="OU898283">
    <property type="protein sequence ID" value="CAG9839610.1"/>
    <property type="molecule type" value="Genomic_DNA"/>
</dbReference>
<protein>
    <recommendedName>
        <fullName evidence="11">G-protein coupled receptors family 1 profile domain-containing protein</fullName>
    </recommendedName>
</protein>
<evidence type="ECO:0000256" key="1">
    <source>
        <dbReference type="ARBA" id="ARBA00004141"/>
    </source>
</evidence>
<name>A0A9N9TBK4_DIABA</name>
<evidence type="ECO:0000256" key="8">
    <source>
        <dbReference type="ARBA" id="ARBA00023224"/>
    </source>
</evidence>